<sequence>MQYINDQQQQLELQSTSNKNTVLHVAAQFGNQKYVKVILEKSPSSSLLRCLNIDGETPLHIAVREEHLDIVKALIEYAKRLDHEEVESGGGTAMEMLRAPNKDNDTALQLALQQVWFSFTMPGGYDGNQGPQQGICNGSDGGGIHYRHLHRVITFYSSTRGRIRAMREDNSNLQSPALRSKYHMFKVLDEAKELDHPLFHLLSQ</sequence>
<name>A0A7J7H2N1_CAMSI</name>
<dbReference type="InterPro" id="IPR002110">
    <property type="entry name" value="Ankyrin_rpt"/>
</dbReference>
<evidence type="ECO:0000256" key="1">
    <source>
        <dbReference type="PROSITE-ProRule" id="PRU00023"/>
    </source>
</evidence>
<reference evidence="3" key="1">
    <citation type="journal article" date="2020" name="Nat. Commun.">
        <title>Genome assembly of wild tea tree DASZ reveals pedigree and selection history of tea varieties.</title>
        <authorList>
            <person name="Zhang W."/>
            <person name="Zhang Y."/>
            <person name="Qiu H."/>
            <person name="Guo Y."/>
            <person name="Wan H."/>
            <person name="Zhang X."/>
            <person name="Scossa F."/>
            <person name="Alseekh S."/>
            <person name="Zhang Q."/>
            <person name="Wang P."/>
            <person name="Xu L."/>
            <person name="Schmidt M.H."/>
            <person name="Jia X."/>
            <person name="Li D."/>
            <person name="Zhu A."/>
            <person name="Guo F."/>
            <person name="Chen W."/>
            <person name="Ni D."/>
            <person name="Usadel B."/>
            <person name="Fernie A.R."/>
            <person name="Wen W."/>
        </authorList>
    </citation>
    <scope>NUCLEOTIDE SEQUENCE [LARGE SCALE GENOMIC DNA]</scope>
    <source>
        <strain evidence="3">cv. G240</strain>
    </source>
</reference>
<dbReference type="PROSITE" id="PS50297">
    <property type="entry name" value="ANK_REP_REGION"/>
    <property type="match status" value="1"/>
</dbReference>
<evidence type="ECO:0000313" key="2">
    <source>
        <dbReference type="EMBL" id="KAF5946837.1"/>
    </source>
</evidence>
<dbReference type="PROSITE" id="PS50088">
    <property type="entry name" value="ANK_REPEAT"/>
    <property type="match status" value="1"/>
</dbReference>
<reference evidence="2 3" key="2">
    <citation type="submission" date="2020-07" db="EMBL/GenBank/DDBJ databases">
        <title>Genome assembly of wild tea tree DASZ reveals pedigree and selection history of tea varieties.</title>
        <authorList>
            <person name="Zhang W."/>
        </authorList>
    </citation>
    <scope>NUCLEOTIDE SEQUENCE [LARGE SCALE GENOMIC DNA]</scope>
    <source>
        <strain evidence="3">cv. G240</strain>
        <tissue evidence="2">Leaf</tissue>
    </source>
</reference>
<dbReference type="AlphaFoldDB" id="A0A7J7H2N1"/>
<protein>
    <recommendedName>
        <fullName evidence="4">PGG domain-containing protein</fullName>
    </recommendedName>
</protein>
<dbReference type="PANTHER" id="PTHR24121:SF21">
    <property type="entry name" value="ANKYRIN REPEAT FAMILY PROTEIN"/>
    <property type="match status" value="1"/>
</dbReference>
<dbReference type="InterPro" id="IPR036770">
    <property type="entry name" value="Ankyrin_rpt-contain_sf"/>
</dbReference>
<organism evidence="2 3">
    <name type="scientific">Camellia sinensis</name>
    <name type="common">Tea plant</name>
    <name type="synonym">Thea sinensis</name>
    <dbReference type="NCBI Taxonomy" id="4442"/>
    <lineage>
        <taxon>Eukaryota</taxon>
        <taxon>Viridiplantae</taxon>
        <taxon>Streptophyta</taxon>
        <taxon>Embryophyta</taxon>
        <taxon>Tracheophyta</taxon>
        <taxon>Spermatophyta</taxon>
        <taxon>Magnoliopsida</taxon>
        <taxon>eudicotyledons</taxon>
        <taxon>Gunneridae</taxon>
        <taxon>Pentapetalae</taxon>
        <taxon>asterids</taxon>
        <taxon>Ericales</taxon>
        <taxon>Theaceae</taxon>
        <taxon>Camellia</taxon>
    </lineage>
</organism>
<accession>A0A7J7H2N1</accession>
<gene>
    <name evidence="2" type="ORF">HYC85_017065</name>
</gene>
<evidence type="ECO:0008006" key="4">
    <source>
        <dbReference type="Google" id="ProtNLM"/>
    </source>
</evidence>
<dbReference type="Gene3D" id="1.25.40.20">
    <property type="entry name" value="Ankyrin repeat-containing domain"/>
    <property type="match status" value="1"/>
</dbReference>
<dbReference type="Pfam" id="PF12796">
    <property type="entry name" value="Ank_2"/>
    <property type="match status" value="1"/>
</dbReference>
<dbReference type="PANTHER" id="PTHR24121">
    <property type="entry name" value="NO MECHANORECEPTOR POTENTIAL C, ISOFORM D-RELATED"/>
    <property type="match status" value="1"/>
</dbReference>
<dbReference type="EMBL" id="JACBKZ010000007">
    <property type="protein sequence ID" value="KAF5946837.1"/>
    <property type="molecule type" value="Genomic_DNA"/>
</dbReference>
<feature type="repeat" description="ANK" evidence="1">
    <location>
        <begin position="54"/>
        <end position="86"/>
    </location>
</feature>
<proteinExistence type="predicted"/>
<dbReference type="SUPFAM" id="SSF48403">
    <property type="entry name" value="Ankyrin repeat"/>
    <property type="match status" value="1"/>
</dbReference>
<keyword evidence="1" id="KW-0040">ANK repeat</keyword>
<dbReference type="Proteomes" id="UP000593564">
    <property type="component" value="Unassembled WGS sequence"/>
</dbReference>
<dbReference type="SMART" id="SM00248">
    <property type="entry name" value="ANK"/>
    <property type="match status" value="2"/>
</dbReference>
<keyword evidence="3" id="KW-1185">Reference proteome</keyword>
<evidence type="ECO:0000313" key="3">
    <source>
        <dbReference type="Proteomes" id="UP000593564"/>
    </source>
</evidence>
<comment type="caution">
    <text evidence="2">The sequence shown here is derived from an EMBL/GenBank/DDBJ whole genome shotgun (WGS) entry which is preliminary data.</text>
</comment>